<name>A0A9P7BZJ3_9FUNG</name>
<gene>
    <name evidence="1" type="ORF">G6F50_017596</name>
</gene>
<evidence type="ECO:0000313" key="2">
    <source>
        <dbReference type="Proteomes" id="UP000740926"/>
    </source>
</evidence>
<organism evidence="1 2">
    <name type="scientific">Rhizopus delemar</name>
    <dbReference type="NCBI Taxonomy" id="936053"/>
    <lineage>
        <taxon>Eukaryota</taxon>
        <taxon>Fungi</taxon>
        <taxon>Fungi incertae sedis</taxon>
        <taxon>Mucoromycota</taxon>
        <taxon>Mucoromycotina</taxon>
        <taxon>Mucoromycetes</taxon>
        <taxon>Mucorales</taxon>
        <taxon>Mucorineae</taxon>
        <taxon>Rhizopodaceae</taxon>
        <taxon>Rhizopus</taxon>
    </lineage>
</organism>
<protein>
    <submittedName>
        <fullName evidence="1">Uncharacterized protein</fullName>
    </submittedName>
</protein>
<evidence type="ECO:0000313" key="1">
    <source>
        <dbReference type="EMBL" id="KAG1530027.1"/>
    </source>
</evidence>
<dbReference type="Proteomes" id="UP000740926">
    <property type="component" value="Unassembled WGS sequence"/>
</dbReference>
<proteinExistence type="predicted"/>
<accession>A0A9P7BZJ3</accession>
<comment type="caution">
    <text evidence="1">The sequence shown here is derived from an EMBL/GenBank/DDBJ whole genome shotgun (WGS) entry which is preliminary data.</text>
</comment>
<keyword evidence="2" id="KW-1185">Reference proteome</keyword>
<reference evidence="1 2" key="1">
    <citation type="journal article" date="2020" name="Microb. Genom.">
        <title>Genetic diversity of clinical and environmental Mucorales isolates obtained from an investigation of mucormycosis cases among solid organ transplant recipients.</title>
        <authorList>
            <person name="Nguyen M.H."/>
            <person name="Kaul D."/>
            <person name="Muto C."/>
            <person name="Cheng S.J."/>
            <person name="Richter R.A."/>
            <person name="Bruno V.M."/>
            <person name="Liu G."/>
            <person name="Beyhan S."/>
            <person name="Sundermann A.J."/>
            <person name="Mounaud S."/>
            <person name="Pasculle A.W."/>
            <person name="Nierman W.C."/>
            <person name="Driscoll E."/>
            <person name="Cumbie R."/>
            <person name="Clancy C.J."/>
            <person name="Dupont C.L."/>
        </authorList>
    </citation>
    <scope>NUCLEOTIDE SEQUENCE [LARGE SCALE GENOMIC DNA]</scope>
    <source>
        <strain evidence="1 2">GL24</strain>
    </source>
</reference>
<dbReference type="AlphaFoldDB" id="A0A9P7BZJ3"/>
<sequence length="85" mass="8700">MRSNLGSLADHGDVGVADAPAALAQQAVAVAHELTAVGALPAIITRGEVLADVTQRQRAEHGIAQGMQDHVAVAVREHATAAWTS</sequence>
<dbReference type="EMBL" id="JAANIU010013397">
    <property type="protein sequence ID" value="KAG1530027.1"/>
    <property type="molecule type" value="Genomic_DNA"/>
</dbReference>